<keyword evidence="2" id="KW-1185">Reference proteome</keyword>
<evidence type="ECO:0000313" key="1">
    <source>
        <dbReference type="EMBL" id="ONI13192.1"/>
    </source>
</evidence>
<sequence>MKLHSTHLVNLSSLQIFNYIYMRICLWTQILEANNHPSLLNICTTRTKEFDASPNCAFITPGKVPLLLQ</sequence>
<protein>
    <submittedName>
        <fullName evidence="1">Uncharacterized protein</fullName>
    </submittedName>
</protein>
<dbReference type="Gramene" id="ONI13192">
    <property type="protein sequence ID" value="ONI13192"/>
    <property type="gene ID" value="PRUPE_4G209100"/>
</dbReference>
<name>A0A251PNU9_PRUPE</name>
<dbReference type="AlphaFoldDB" id="A0A251PNU9"/>
<organism evidence="1 2">
    <name type="scientific">Prunus persica</name>
    <name type="common">Peach</name>
    <name type="synonym">Amygdalus persica</name>
    <dbReference type="NCBI Taxonomy" id="3760"/>
    <lineage>
        <taxon>Eukaryota</taxon>
        <taxon>Viridiplantae</taxon>
        <taxon>Streptophyta</taxon>
        <taxon>Embryophyta</taxon>
        <taxon>Tracheophyta</taxon>
        <taxon>Spermatophyta</taxon>
        <taxon>Magnoliopsida</taxon>
        <taxon>eudicotyledons</taxon>
        <taxon>Gunneridae</taxon>
        <taxon>Pentapetalae</taxon>
        <taxon>rosids</taxon>
        <taxon>fabids</taxon>
        <taxon>Rosales</taxon>
        <taxon>Rosaceae</taxon>
        <taxon>Amygdaloideae</taxon>
        <taxon>Amygdaleae</taxon>
        <taxon>Prunus</taxon>
    </lineage>
</organism>
<proteinExistence type="predicted"/>
<evidence type="ECO:0000313" key="2">
    <source>
        <dbReference type="Proteomes" id="UP000006882"/>
    </source>
</evidence>
<gene>
    <name evidence="1" type="ORF">PRUPE_4G209100</name>
</gene>
<dbReference type="Proteomes" id="UP000006882">
    <property type="component" value="Chromosome G4"/>
</dbReference>
<dbReference type="EMBL" id="CM007654">
    <property type="protein sequence ID" value="ONI13192.1"/>
    <property type="molecule type" value="Genomic_DNA"/>
</dbReference>
<reference evidence="1 2" key="1">
    <citation type="journal article" date="2013" name="Nat. Genet.">
        <title>The high-quality draft genome of peach (Prunus persica) identifies unique patterns of genetic diversity, domestication and genome evolution.</title>
        <authorList>
            <consortium name="International Peach Genome Initiative"/>
            <person name="Verde I."/>
            <person name="Abbott A.G."/>
            <person name="Scalabrin S."/>
            <person name="Jung S."/>
            <person name="Shu S."/>
            <person name="Marroni F."/>
            <person name="Zhebentyayeva T."/>
            <person name="Dettori M.T."/>
            <person name="Grimwood J."/>
            <person name="Cattonaro F."/>
            <person name="Zuccolo A."/>
            <person name="Rossini L."/>
            <person name="Jenkins J."/>
            <person name="Vendramin E."/>
            <person name="Meisel L.A."/>
            <person name="Decroocq V."/>
            <person name="Sosinski B."/>
            <person name="Prochnik S."/>
            <person name="Mitros T."/>
            <person name="Policriti A."/>
            <person name="Cipriani G."/>
            <person name="Dondini L."/>
            <person name="Ficklin S."/>
            <person name="Goodstein D.M."/>
            <person name="Xuan P."/>
            <person name="Del Fabbro C."/>
            <person name="Aramini V."/>
            <person name="Copetti D."/>
            <person name="Gonzalez S."/>
            <person name="Horner D.S."/>
            <person name="Falchi R."/>
            <person name="Lucas S."/>
            <person name="Mica E."/>
            <person name="Maldonado J."/>
            <person name="Lazzari B."/>
            <person name="Bielenberg D."/>
            <person name="Pirona R."/>
            <person name="Miculan M."/>
            <person name="Barakat A."/>
            <person name="Testolin R."/>
            <person name="Stella A."/>
            <person name="Tartarini S."/>
            <person name="Tonutti P."/>
            <person name="Arus P."/>
            <person name="Orellana A."/>
            <person name="Wells C."/>
            <person name="Main D."/>
            <person name="Vizzotto G."/>
            <person name="Silva H."/>
            <person name="Salamini F."/>
            <person name="Schmutz J."/>
            <person name="Morgante M."/>
            <person name="Rokhsar D.S."/>
        </authorList>
    </citation>
    <scope>NUCLEOTIDE SEQUENCE [LARGE SCALE GENOMIC DNA]</scope>
    <source>
        <strain evidence="2">cv. Nemared</strain>
    </source>
</reference>
<accession>A0A251PNU9</accession>